<proteinExistence type="predicted"/>
<name>A0A0E9Q536_ANGAN</name>
<sequence>MKHSLYIKTCVNNSVPYTDIYRSIKRTERVDFSSGQVKVAMDRVGKCTEKKMCRRFFGV</sequence>
<evidence type="ECO:0000313" key="1">
    <source>
        <dbReference type="EMBL" id="JAH12001.1"/>
    </source>
</evidence>
<accession>A0A0E9Q536</accession>
<dbReference type="EMBL" id="GBXM01096576">
    <property type="protein sequence ID" value="JAH12001.1"/>
    <property type="molecule type" value="Transcribed_RNA"/>
</dbReference>
<reference evidence="1" key="1">
    <citation type="submission" date="2014-11" db="EMBL/GenBank/DDBJ databases">
        <authorList>
            <person name="Amaro Gonzalez C."/>
        </authorList>
    </citation>
    <scope>NUCLEOTIDE SEQUENCE</scope>
</reference>
<reference evidence="1" key="2">
    <citation type="journal article" date="2015" name="Fish Shellfish Immunol.">
        <title>Early steps in the European eel (Anguilla anguilla)-Vibrio vulnificus interaction in the gills: Role of the RtxA13 toxin.</title>
        <authorList>
            <person name="Callol A."/>
            <person name="Pajuelo D."/>
            <person name="Ebbesson L."/>
            <person name="Teles M."/>
            <person name="MacKenzie S."/>
            <person name="Amaro C."/>
        </authorList>
    </citation>
    <scope>NUCLEOTIDE SEQUENCE</scope>
</reference>
<organism evidence="1">
    <name type="scientific">Anguilla anguilla</name>
    <name type="common">European freshwater eel</name>
    <name type="synonym">Muraena anguilla</name>
    <dbReference type="NCBI Taxonomy" id="7936"/>
    <lineage>
        <taxon>Eukaryota</taxon>
        <taxon>Metazoa</taxon>
        <taxon>Chordata</taxon>
        <taxon>Craniata</taxon>
        <taxon>Vertebrata</taxon>
        <taxon>Euteleostomi</taxon>
        <taxon>Actinopterygii</taxon>
        <taxon>Neopterygii</taxon>
        <taxon>Teleostei</taxon>
        <taxon>Anguilliformes</taxon>
        <taxon>Anguillidae</taxon>
        <taxon>Anguilla</taxon>
    </lineage>
</organism>
<protein>
    <submittedName>
        <fullName evidence="1">Uncharacterized protein</fullName>
    </submittedName>
</protein>
<dbReference type="AlphaFoldDB" id="A0A0E9Q536"/>